<dbReference type="InterPro" id="IPR025966">
    <property type="entry name" value="OppC_N"/>
</dbReference>
<evidence type="ECO:0000256" key="1">
    <source>
        <dbReference type="ARBA" id="ARBA00004651"/>
    </source>
</evidence>
<keyword evidence="6 7" id="KW-0472">Membrane</keyword>
<keyword evidence="2" id="KW-0813">Transport</keyword>
<evidence type="ECO:0000256" key="4">
    <source>
        <dbReference type="ARBA" id="ARBA00022692"/>
    </source>
</evidence>
<reference evidence="9" key="1">
    <citation type="journal article" date="2015" name="Front. Microbiol.">
        <title>Identification of novel esterase-active enzymes from hot environments by use of the host bacterium Thermus thermophilus.</title>
        <authorList>
            <person name="Leis B."/>
            <person name="Angelov A."/>
            <person name="Mientus M."/>
            <person name="Li H."/>
            <person name="Pham V.T."/>
            <person name="Lauinger B."/>
            <person name="Bongen P."/>
            <person name="Pietruszka J."/>
            <person name="Goncalves L.G."/>
            <person name="Santos H."/>
            <person name="Liebl W."/>
        </authorList>
    </citation>
    <scope>NUCLEOTIDE SEQUENCE</scope>
</reference>
<dbReference type="PANTHER" id="PTHR43386">
    <property type="entry name" value="OLIGOPEPTIDE TRANSPORT SYSTEM PERMEASE PROTEIN APPC"/>
    <property type="match status" value="1"/>
</dbReference>
<dbReference type="GO" id="GO:0005886">
    <property type="term" value="C:plasma membrane"/>
    <property type="evidence" value="ECO:0007669"/>
    <property type="project" value="UniProtKB-SubCell"/>
</dbReference>
<comment type="subcellular location">
    <subcellularLocation>
        <location evidence="1">Cell membrane</location>
        <topology evidence="1">Multi-pass membrane protein</topology>
    </subcellularLocation>
</comment>
<accession>A0A0G2YFX8</accession>
<keyword evidence="3" id="KW-1003">Cell membrane</keyword>
<organism evidence="9">
    <name type="scientific">uncultured organism</name>
    <dbReference type="NCBI Taxonomy" id="155900"/>
    <lineage>
        <taxon>unclassified sequences</taxon>
        <taxon>environmental samples</taxon>
    </lineage>
</organism>
<dbReference type="Pfam" id="PF00528">
    <property type="entry name" value="BPD_transp_1"/>
    <property type="match status" value="1"/>
</dbReference>
<dbReference type="InterPro" id="IPR050366">
    <property type="entry name" value="BP-dependent_transpt_permease"/>
</dbReference>
<dbReference type="CDD" id="cd06261">
    <property type="entry name" value="TM_PBP2"/>
    <property type="match status" value="1"/>
</dbReference>
<name>A0A0G2YFX8_9ZZZZ</name>
<dbReference type="Pfam" id="PF12911">
    <property type="entry name" value="OppC_N"/>
    <property type="match status" value="1"/>
</dbReference>
<evidence type="ECO:0000256" key="7">
    <source>
        <dbReference type="SAM" id="Phobius"/>
    </source>
</evidence>
<feature type="transmembrane region" description="Helical" evidence="7">
    <location>
        <begin position="92"/>
        <end position="117"/>
    </location>
</feature>
<feature type="domain" description="ABC transmembrane type-1" evidence="8">
    <location>
        <begin position="90"/>
        <end position="279"/>
    </location>
</feature>
<feature type="transmembrane region" description="Helical" evidence="7">
    <location>
        <begin position="198"/>
        <end position="220"/>
    </location>
</feature>
<keyword evidence="5 7" id="KW-1133">Transmembrane helix</keyword>
<protein>
    <submittedName>
        <fullName evidence="9">Dipeptide transport system permease protein</fullName>
    </submittedName>
</protein>
<evidence type="ECO:0000259" key="8">
    <source>
        <dbReference type="PROSITE" id="PS50928"/>
    </source>
</evidence>
<dbReference type="EMBL" id="KP892657">
    <property type="protein sequence ID" value="AKI85282.1"/>
    <property type="molecule type" value="Genomic_DNA"/>
</dbReference>
<evidence type="ECO:0000256" key="2">
    <source>
        <dbReference type="ARBA" id="ARBA00022448"/>
    </source>
</evidence>
<dbReference type="SUPFAM" id="SSF161098">
    <property type="entry name" value="MetI-like"/>
    <property type="match status" value="1"/>
</dbReference>
<sequence length="292" mass="30803">MAQAEATLPSVRYVSQRRRLWRTFTQNRAALVGLAMVAIIVFVAVAAPLLAPHDPLEQSVVNRLTPPSEGYPLGRDDYGRDILSRIIYGARAALLVGIVSVAFGGLLGTAMGTVAGFRGGRVETTIMRVVDVMLAFPDLITGLLVAAVLGGGMTNLILAIGLTIAPRFARVAHGPTLSLKNKDFVEAARALGARDGRLLLVHIVPNVAGELLVLASLWTASAIRLEASLSFIGLGVQPPTPSWGQMIRDGTIHLTDVPLFSLAPGIALLLTVLAFNLLGDGLRDALDPKAQA</sequence>
<dbReference type="InterPro" id="IPR000515">
    <property type="entry name" value="MetI-like"/>
</dbReference>
<dbReference type="Gene3D" id="1.10.3720.10">
    <property type="entry name" value="MetI-like"/>
    <property type="match status" value="1"/>
</dbReference>
<dbReference type="PANTHER" id="PTHR43386:SF25">
    <property type="entry name" value="PEPTIDE ABC TRANSPORTER PERMEASE PROTEIN"/>
    <property type="match status" value="1"/>
</dbReference>
<dbReference type="PROSITE" id="PS50928">
    <property type="entry name" value="ABC_TM1"/>
    <property type="match status" value="1"/>
</dbReference>
<evidence type="ECO:0000256" key="6">
    <source>
        <dbReference type="ARBA" id="ARBA00023136"/>
    </source>
</evidence>
<dbReference type="InterPro" id="IPR035906">
    <property type="entry name" value="MetI-like_sf"/>
</dbReference>
<dbReference type="AlphaFoldDB" id="A0A0G2YFX8"/>
<dbReference type="GO" id="GO:0055085">
    <property type="term" value="P:transmembrane transport"/>
    <property type="evidence" value="ECO:0007669"/>
    <property type="project" value="InterPro"/>
</dbReference>
<feature type="transmembrane region" description="Helical" evidence="7">
    <location>
        <begin position="29"/>
        <end position="51"/>
    </location>
</feature>
<feature type="transmembrane region" description="Helical" evidence="7">
    <location>
        <begin position="259"/>
        <end position="279"/>
    </location>
</feature>
<evidence type="ECO:0000256" key="5">
    <source>
        <dbReference type="ARBA" id="ARBA00022989"/>
    </source>
</evidence>
<proteinExistence type="predicted"/>
<keyword evidence="4 7" id="KW-0812">Transmembrane</keyword>
<evidence type="ECO:0000313" key="9">
    <source>
        <dbReference type="EMBL" id="AKI85282.1"/>
    </source>
</evidence>
<evidence type="ECO:0000256" key="3">
    <source>
        <dbReference type="ARBA" id="ARBA00022475"/>
    </source>
</evidence>